<dbReference type="KEGG" id="poz:I0K15_16075"/>
<dbReference type="AlphaFoldDB" id="A0A7S9LQJ7"/>
<name>A0A7S9LQJ7_9RHOB</name>
<reference evidence="2 3" key="1">
    <citation type="submission" date="2020-11" db="EMBL/GenBank/DDBJ databases">
        <title>Description of Pontivivens ytuae sp. nov. isolated from deep sea sediment of Mariana Trench.</title>
        <authorList>
            <person name="Wang Z."/>
            <person name="Sun Q.-L."/>
            <person name="Xu X.-D."/>
            <person name="Tang Y.-Z."/>
            <person name="Zhang J."/>
        </authorList>
    </citation>
    <scope>NUCLEOTIDE SEQUENCE [LARGE SCALE GENOMIC DNA]</scope>
    <source>
        <strain evidence="2 3">MT2928</strain>
    </source>
</reference>
<keyword evidence="2" id="KW-0255">Endonuclease</keyword>
<protein>
    <submittedName>
        <fullName evidence="2">Endonuclease/exonuclease/phosphatase family protein</fullName>
    </submittedName>
</protein>
<proteinExistence type="predicted"/>
<keyword evidence="2" id="KW-0540">Nuclease</keyword>
<dbReference type="PANTHER" id="PTHR42834">
    <property type="entry name" value="ENDONUCLEASE/EXONUCLEASE/PHOSPHATASE FAMILY PROTEIN (AFU_ORTHOLOGUE AFUA_3G09210)"/>
    <property type="match status" value="1"/>
</dbReference>
<dbReference type="EMBL" id="CP064942">
    <property type="protein sequence ID" value="QPH53291.1"/>
    <property type="molecule type" value="Genomic_DNA"/>
</dbReference>
<dbReference type="Gene3D" id="3.60.10.10">
    <property type="entry name" value="Endonuclease/exonuclease/phosphatase"/>
    <property type="match status" value="1"/>
</dbReference>
<accession>A0A7S9LQJ7</accession>
<evidence type="ECO:0000313" key="2">
    <source>
        <dbReference type="EMBL" id="QPH53291.1"/>
    </source>
</evidence>
<sequence length="374" mass="41761">MRIAAYNVENLFDRARVFNDGAPGEVLDAFSELSILFEKSVYEDADRARMLELLEALGLLAGDEGPFVRLRRIRGQFLVRGTPIRIEAQGRGDWIGWVELKTEAVEETALLLTARTIFDAGADVLAVVEAESRPVLKMFQEQMARQLDLPETYPNVMLIDGNDRRGIDVGLATRAGFPIGRMLSHVDDLRPDGTPIFSRDCPEYEVTTPSGKVLVVLVNHFKSKFGGNSPSSRARRRAQAEAVAGYYRRLREEGRDFVVVAGDLNDTPDSDELAPLLAETDLRDVAEHPGFTEFEFRAGNGNRGIGTIGLGNDNDKIDYLLLSPALFDRVERGGLFRKGAWPGSRPPRWEVYPELTERQHAASDHHLIWVDLDL</sequence>
<dbReference type="SUPFAM" id="SSF56219">
    <property type="entry name" value="DNase I-like"/>
    <property type="match status" value="1"/>
</dbReference>
<dbReference type="GO" id="GO:0004519">
    <property type="term" value="F:endonuclease activity"/>
    <property type="evidence" value="ECO:0007669"/>
    <property type="project" value="UniProtKB-KW"/>
</dbReference>
<keyword evidence="2" id="KW-0269">Exonuclease</keyword>
<keyword evidence="3" id="KW-1185">Reference proteome</keyword>
<feature type="domain" description="Endonuclease/exonuclease/phosphatase" evidence="1">
    <location>
        <begin position="118"/>
        <end position="327"/>
    </location>
</feature>
<dbReference type="RefSeq" id="WP_196102502.1">
    <property type="nucleotide sequence ID" value="NZ_CP064942.1"/>
</dbReference>
<dbReference type="PANTHER" id="PTHR42834:SF1">
    <property type="entry name" value="ENDONUCLEASE_EXONUCLEASE_PHOSPHATASE FAMILY PROTEIN (AFU_ORTHOLOGUE AFUA_3G09210)"/>
    <property type="match status" value="1"/>
</dbReference>
<gene>
    <name evidence="2" type="ORF">I0K15_16075</name>
</gene>
<dbReference type="Proteomes" id="UP000594800">
    <property type="component" value="Chromosome"/>
</dbReference>
<evidence type="ECO:0000313" key="3">
    <source>
        <dbReference type="Proteomes" id="UP000594800"/>
    </source>
</evidence>
<evidence type="ECO:0000259" key="1">
    <source>
        <dbReference type="Pfam" id="PF19580"/>
    </source>
</evidence>
<dbReference type="GO" id="GO:0004527">
    <property type="term" value="F:exonuclease activity"/>
    <property type="evidence" value="ECO:0007669"/>
    <property type="project" value="UniProtKB-KW"/>
</dbReference>
<dbReference type="InterPro" id="IPR036691">
    <property type="entry name" value="Endo/exonu/phosph_ase_sf"/>
</dbReference>
<dbReference type="Pfam" id="PF19580">
    <property type="entry name" value="Exo_endo_phos_3"/>
    <property type="match status" value="1"/>
</dbReference>
<organism evidence="2 3">
    <name type="scientific">Pontivivens ytuae</name>
    <dbReference type="NCBI Taxonomy" id="2789856"/>
    <lineage>
        <taxon>Bacteria</taxon>
        <taxon>Pseudomonadati</taxon>
        <taxon>Pseudomonadota</taxon>
        <taxon>Alphaproteobacteria</taxon>
        <taxon>Rhodobacterales</taxon>
        <taxon>Paracoccaceae</taxon>
        <taxon>Pontivivens</taxon>
    </lineage>
</organism>
<keyword evidence="2" id="KW-0378">Hydrolase</keyword>
<dbReference type="InterPro" id="IPR005135">
    <property type="entry name" value="Endo/exonuclease/phosphatase"/>
</dbReference>